<dbReference type="InterPro" id="IPR036165">
    <property type="entry name" value="YefM-like_sf"/>
</dbReference>
<dbReference type="EMBL" id="CP045068">
    <property type="protein sequence ID" value="QFQ91438.1"/>
    <property type="molecule type" value="Genomic_DNA"/>
</dbReference>
<accession>A0A5P8JQR6</accession>
<proteinExistence type="inferred from homology"/>
<name>A0A5P8JQR6_9LACO</name>
<evidence type="ECO:0000256" key="2">
    <source>
        <dbReference type="RuleBase" id="RU362080"/>
    </source>
</evidence>
<dbReference type="InterPro" id="IPR006442">
    <property type="entry name" value="Antitoxin_Phd/YefM"/>
</dbReference>
<dbReference type="Gene3D" id="3.40.1620.10">
    <property type="entry name" value="YefM-like domain"/>
    <property type="match status" value="1"/>
</dbReference>
<dbReference type="NCBIfam" id="TIGR01552">
    <property type="entry name" value="phd_fam"/>
    <property type="match status" value="1"/>
</dbReference>
<dbReference type="Pfam" id="PF02604">
    <property type="entry name" value="PhdYeFM_antitox"/>
    <property type="match status" value="1"/>
</dbReference>
<protein>
    <recommendedName>
        <fullName evidence="2">Antitoxin</fullName>
    </recommendedName>
</protein>
<reference evidence="3 4" key="1">
    <citation type="submission" date="2019-10" db="EMBL/GenBank/DDBJ databases">
        <title>Genome sequencing of Lactobacillus manihotivorans.</title>
        <authorList>
            <person name="Kim K."/>
        </authorList>
    </citation>
    <scope>NUCLEOTIDE SEQUENCE [LARGE SCALE GENOMIC DNA]</scope>
    <source>
        <strain evidence="3 4">LM010</strain>
    </source>
</reference>
<sequence>MDAVSYSNFRQNLKSFMKQVNNDADAVIVTAKEPEDNVVVMSQRDYDAMQETLRIMSNKYLMAKINEGDRQFKAGKGIIHDLIEVDDD</sequence>
<dbReference type="PANTHER" id="PTHR33713">
    <property type="entry name" value="ANTITOXIN YAFN-RELATED"/>
    <property type="match status" value="1"/>
</dbReference>
<dbReference type="InterPro" id="IPR051405">
    <property type="entry name" value="phD/YefM_antitoxin"/>
</dbReference>
<evidence type="ECO:0000313" key="4">
    <source>
        <dbReference type="Proteomes" id="UP000388452"/>
    </source>
</evidence>
<gene>
    <name evidence="3" type="ORF">LM010_08385</name>
</gene>
<evidence type="ECO:0000256" key="1">
    <source>
        <dbReference type="ARBA" id="ARBA00009981"/>
    </source>
</evidence>
<dbReference type="RefSeq" id="WP_054716328.1">
    <property type="nucleotide sequence ID" value="NZ_CP045068.1"/>
</dbReference>
<dbReference type="Proteomes" id="UP000388452">
    <property type="component" value="Chromosome"/>
</dbReference>
<comment type="similarity">
    <text evidence="1 2">Belongs to the phD/YefM antitoxin family.</text>
</comment>
<dbReference type="SUPFAM" id="SSF143120">
    <property type="entry name" value="YefM-like"/>
    <property type="match status" value="1"/>
</dbReference>
<dbReference type="PANTHER" id="PTHR33713:SF6">
    <property type="entry name" value="ANTITOXIN YEFM"/>
    <property type="match status" value="1"/>
</dbReference>
<dbReference type="AlphaFoldDB" id="A0A5P8JQR6"/>
<comment type="function">
    <text evidence="2">Antitoxin component of a type II toxin-antitoxin (TA) system.</text>
</comment>
<evidence type="ECO:0000313" key="3">
    <source>
        <dbReference type="EMBL" id="QFQ91438.1"/>
    </source>
</evidence>
<organism evidence="3 4">
    <name type="scientific">Lacticaseibacillus manihotivorans</name>
    <dbReference type="NCBI Taxonomy" id="88233"/>
    <lineage>
        <taxon>Bacteria</taxon>
        <taxon>Bacillati</taxon>
        <taxon>Bacillota</taxon>
        <taxon>Bacilli</taxon>
        <taxon>Lactobacillales</taxon>
        <taxon>Lactobacillaceae</taxon>
        <taxon>Lacticaseibacillus</taxon>
    </lineage>
</organism>